<dbReference type="PRINTS" id="PR00368">
    <property type="entry name" value="FADPNR"/>
</dbReference>
<dbReference type="SUPFAM" id="SSF51905">
    <property type="entry name" value="FAD/NAD(P)-binding domain"/>
    <property type="match status" value="2"/>
</dbReference>
<dbReference type="InterPro" id="IPR045024">
    <property type="entry name" value="NDH-2"/>
</dbReference>
<evidence type="ECO:0000256" key="3">
    <source>
        <dbReference type="ARBA" id="ARBA00022827"/>
    </source>
</evidence>
<dbReference type="PANTHER" id="PTHR43706:SF45">
    <property type="entry name" value="NADH DEHYDROGENASE-LIKE PROTEIN RV1812C"/>
    <property type="match status" value="1"/>
</dbReference>
<keyword evidence="3" id="KW-0274">FAD</keyword>
<evidence type="ECO:0000313" key="8">
    <source>
        <dbReference type="Proteomes" id="UP000199361"/>
    </source>
</evidence>
<dbReference type="GO" id="GO:0003954">
    <property type="term" value="F:NADH dehydrogenase activity"/>
    <property type="evidence" value="ECO:0007669"/>
    <property type="project" value="InterPro"/>
</dbReference>
<dbReference type="EMBL" id="FOHX01000005">
    <property type="protein sequence ID" value="SEU02099.1"/>
    <property type="molecule type" value="Genomic_DNA"/>
</dbReference>
<dbReference type="PANTHER" id="PTHR43706">
    <property type="entry name" value="NADH DEHYDROGENASE"/>
    <property type="match status" value="1"/>
</dbReference>
<keyword evidence="4" id="KW-0560">Oxidoreductase</keyword>
<dbReference type="InterPro" id="IPR036188">
    <property type="entry name" value="FAD/NAD-bd_sf"/>
</dbReference>
<dbReference type="RefSeq" id="WP_091082322.1">
    <property type="nucleotide sequence ID" value="NZ_FOHX01000005.1"/>
</dbReference>
<evidence type="ECO:0000256" key="1">
    <source>
        <dbReference type="ARBA" id="ARBA00005272"/>
    </source>
</evidence>
<dbReference type="OrthoDB" id="9781621at2"/>
<sequence length="437" mass="46144">MSKHILIVGGGYVGFYTALGLRKLIRTGEASVTVVDPRGYMTYQPFLAEAAGGAVEPRHVVAPLAPALPGARVLTGHVTRVDHAARTAEFQPVQGPARTLTYDILVMAAGSVTRLLPIPGLAEHAVGFKTVGEAVHLRNRVLAQLAAAVSTDDEQVRRRALTFVVVGGGFSGVEALAEMQGLADEAVRHHAGVEPADLSWTLVEAGERILPELDAALGRWTAGALRARGVDVRVGVRLVSAEGGVAELSDGTRLDAGTLVWAAGGRPNPLAAAAGLPVDRIGRIVATEHLTVAGVPDAFAAGDGAAVPDLTRPGEFTAPNAQHAVRQAKLLARNVVAHVRGRRLRAYRHAYLGSVAGLGHHQGVAQVYRLRLTGFLGWLAHRAYHLAWVPTFGNKARVLTDWTLSAIFRRETVPLQAIEHADADFRAAAALDPPRAA</sequence>
<evidence type="ECO:0000256" key="2">
    <source>
        <dbReference type="ARBA" id="ARBA00022630"/>
    </source>
</evidence>
<dbReference type="Gene3D" id="3.50.50.100">
    <property type="match status" value="1"/>
</dbReference>
<reference evidence="7 8" key="1">
    <citation type="submission" date="2016-10" db="EMBL/GenBank/DDBJ databases">
        <authorList>
            <person name="de Groot N.N."/>
        </authorList>
    </citation>
    <scope>NUCLEOTIDE SEQUENCE [LARGE SCALE GENOMIC DNA]</scope>
    <source>
        <strain evidence="7 8">CGMCC 4.5598</strain>
    </source>
</reference>
<dbReference type="InterPro" id="IPR023753">
    <property type="entry name" value="FAD/NAD-binding_dom"/>
</dbReference>
<proteinExistence type="inferred from homology"/>
<keyword evidence="5" id="KW-0520">NAD</keyword>
<gene>
    <name evidence="7" type="ORF">SAMN05421811_105269</name>
</gene>
<dbReference type="Pfam" id="PF07992">
    <property type="entry name" value="Pyr_redox_2"/>
    <property type="match status" value="1"/>
</dbReference>
<organism evidence="7 8">
    <name type="scientific">Nonomuraea wenchangensis</name>
    <dbReference type="NCBI Taxonomy" id="568860"/>
    <lineage>
        <taxon>Bacteria</taxon>
        <taxon>Bacillati</taxon>
        <taxon>Actinomycetota</taxon>
        <taxon>Actinomycetes</taxon>
        <taxon>Streptosporangiales</taxon>
        <taxon>Streptosporangiaceae</taxon>
        <taxon>Nonomuraea</taxon>
    </lineage>
</organism>
<comment type="similarity">
    <text evidence="1">Belongs to the NADH dehydrogenase family.</text>
</comment>
<name>A0A1I0IZM2_9ACTN</name>
<evidence type="ECO:0000256" key="5">
    <source>
        <dbReference type="ARBA" id="ARBA00023027"/>
    </source>
</evidence>
<accession>A0A1I0IZM2</accession>
<evidence type="ECO:0000313" key="7">
    <source>
        <dbReference type="EMBL" id="SEU02099.1"/>
    </source>
</evidence>
<keyword evidence="8" id="KW-1185">Reference proteome</keyword>
<feature type="domain" description="FAD/NAD(P)-binding" evidence="6">
    <location>
        <begin position="4"/>
        <end position="328"/>
    </location>
</feature>
<keyword evidence="2" id="KW-0285">Flavoprotein</keyword>
<evidence type="ECO:0000256" key="4">
    <source>
        <dbReference type="ARBA" id="ARBA00023002"/>
    </source>
</evidence>
<evidence type="ECO:0000259" key="6">
    <source>
        <dbReference type="Pfam" id="PF07992"/>
    </source>
</evidence>
<dbReference type="STRING" id="568860.SAMN05421811_105269"/>
<dbReference type="AlphaFoldDB" id="A0A1I0IZM2"/>
<protein>
    <submittedName>
        <fullName evidence="7">NADH dehydrogenase</fullName>
    </submittedName>
</protein>
<dbReference type="PRINTS" id="PR00411">
    <property type="entry name" value="PNDRDTASEI"/>
</dbReference>
<dbReference type="Proteomes" id="UP000199361">
    <property type="component" value="Unassembled WGS sequence"/>
</dbReference>